<gene>
    <name evidence="2" type="ORF">EHS25_008962</name>
</gene>
<evidence type="ECO:0000313" key="2">
    <source>
        <dbReference type="EMBL" id="RSH91593.1"/>
    </source>
</evidence>
<dbReference type="PANTHER" id="PTHR21405:SF0">
    <property type="entry name" value="TETRATRICOPEPTIDE REPEAT PROTEIN 36"/>
    <property type="match status" value="1"/>
</dbReference>
<dbReference type="STRING" id="1890683.A0A427YKG9"/>
<organism evidence="2 3">
    <name type="scientific">Saitozyma podzolica</name>
    <dbReference type="NCBI Taxonomy" id="1890683"/>
    <lineage>
        <taxon>Eukaryota</taxon>
        <taxon>Fungi</taxon>
        <taxon>Dikarya</taxon>
        <taxon>Basidiomycota</taxon>
        <taxon>Agaricomycotina</taxon>
        <taxon>Tremellomycetes</taxon>
        <taxon>Tremellales</taxon>
        <taxon>Trimorphomycetaceae</taxon>
        <taxon>Saitozyma</taxon>
    </lineage>
</organism>
<evidence type="ECO:0000256" key="1">
    <source>
        <dbReference type="ARBA" id="ARBA00006995"/>
    </source>
</evidence>
<dbReference type="InterPro" id="IPR038906">
    <property type="entry name" value="TTC36"/>
</dbReference>
<dbReference type="EMBL" id="RSCD01000007">
    <property type="protein sequence ID" value="RSH91593.1"/>
    <property type="molecule type" value="Genomic_DNA"/>
</dbReference>
<dbReference type="Proteomes" id="UP000279259">
    <property type="component" value="Unassembled WGS sequence"/>
</dbReference>
<reference evidence="2 3" key="1">
    <citation type="submission" date="2018-11" db="EMBL/GenBank/DDBJ databases">
        <title>Genome sequence of Saitozyma podzolica DSM 27192.</title>
        <authorList>
            <person name="Aliyu H."/>
            <person name="Gorte O."/>
            <person name="Ochsenreither K."/>
        </authorList>
    </citation>
    <scope>NUCLEOTIDE SEQUENCE [LARGE SCALE GENOMIC DNA]</scope>
    <source>
        <strain evidence="2 3">DSM 27192</strain>
    </source>
</reference>
<dbReference type="GO" id="GO:0006570">
    <property type="term" value="P:tyrosine metabolic process"/>
    <property type="evidence" value="ECO:0007669"/>
    <property type="project" value="TreeGrafter"/>
</dbReference>
<name>A0A427YKG9_9TREE</name>
<comment type="caution">
    <text evidence="2">The sequence shown here is derived from an EMBL/GenBank/DDBJ whole genome shotgun (WGS) entry which is preliminary data.</text>
</comment>
<comment type="similarity">
    <text evidence="1">Belongs to the TTC36 family.</text>
</comment>
<dbReference type="OrthoDB" id="539634at2759"/>
<protein>
    <submittedName>
        <fullName evidence="2">Uncharacterized protein</fullName>
    </submittedName>
</protein>
<keyword evidence="3" id="KW-1185">Reference proteome</keyword>
<dbReference type="AlphaFoldDB" id="A0A427YKG9"/>
<evidence type="ECO:0000313" key="3">
    <source>
        <dbReference type="Proteomes" id="UP000279259"/>
    </source>
</evidence>
<sequence length="239" mass="26000">MTTLSIRDNSVLATLFDAGASGSAVTPLQHFTESPPGLQEDDFIRCSRHELSALLPLDQPNPSSQALTDSIAALSNIIQEQPRYASAYVNRAQARRLLMAYDKLFSSQEAKCTNQVLSDLNLAVELASPPSPRSPVTPHQSTLLAAAHTHRGLLLLRAADLIRRGSEVYGLPDHLLKLGSDALEEAASRDFEAGGRYGDKMAKDMAVRTNPYAKMCGSIVQEAQRRELEAYHGWSGVQS</sequence>
<proteinExistence type="inferred from homology"/>
<accession>A0A427YKG9</accession>
<dbReference type="PANTHER" id="PTHR21405">
    <property type="entry name" value="CDNA SEQUENCE BC021608"/>
    <property type="match status" value="1"/>
</dbReference>